<sequence length="80" mass="9220">MEEIIFTDIIKYVSNKIANLEQDAGLFFNLCVKLNNDTLITAHHNMKLLVRLIVDEIEEGDGYKWMFTTRPTISVHHSGI</sequence>
<organism evidence="1 2">
    <name type="scientific">Ambispora gerdemannii</name>
    <dbReference type="NCBI Taxonomy" id="144530"/>
    <lineage>
        <taxon>Eukaryota</taxon>
        <taxon>Fungi</taxon>
        <taxon>Fungi incertae sedis</taxon>
        <taxon>Mucoromycota</taxon>
        <taxon>Glomeromycotina</taxon>
        <taxon>Glomeromycetes</taxon>
        <taxon>Archaeosporales</taxon>
        <taxon>Ambisporaceae</taxon>
        <taxon>Ambispora</taxon>
    </lineage>
</organism>
<comment type="caution">
    <text evidence="1">The sequence shown here is derived from an EMBL/GenBank/DDBJ whole genome shotgun (WGS) entry which is preliminary data.</text>
</comment>
<evidence type="ECO:0000313" key="2">
    <source>
        <dbReference type="Proteomes" id="UP000789831"/>
    </source>
</evidence>
<dbReference type="Proteomes" id="UP000789831">
    <property type="component" value="Unassembled WGS sequence"/>
</dbReference>
<feature type="non-terminal residue" evidence="1">
    <location>
        <position position="1"/>
    </location>
</feature>
<name>A0A9N9HT77_9GLOM</name>
<accession>A0A9N9HT77</accession>
<keyword evidence="2" id="KW-1185">Reference proteome</keyword>
<evidence type="ECO:0000313" key="1">
    <source>
        <dbReference type="EMBL" id="CAG8704386.1"/>
    </source>
</evidence>
<reference evidence="1" key="1">
    <citation type="submission" date="2021-06" db="EMBL/GenBank/DDBJ databases">
        <authorList>
            <person name="Kallberg Y."/>
            <person name="Tangrot J."/>
            <person name="Rosling A."/>
        </authorList>
    </citation>
    <scope>NUCLEOTIDE SEQUENCE</scope>
    <source>
        <strain evidence="1">MT106</strain>
    </source>
</reference>
<protein>
    <submittedName>
        <fullName evidence="1">8133_t:CDS:1</fullName>
    </submittedName>
</protein>
<dbReference type="OrthoDB" id="2408053at2759"/>
<dbReference type="AlphaFoldDB" id="A0A9N9HT77"/>
<proteinExistence type="predicted"/>
<dbReference type="EMBL" id="CAJVPL010019196">
    <property type="protein sequence ID" value="CAG8704386.1"/>
    <property type="molecule type" value="Genomic_DNA"/>
</dbReference>
<gene>
    <name evidence="1" type="ORF">AGERDE_LOCUS13665</name>
</gene>